<evidence type="ECO:0000256" key="1">
    <source>
        <dbReference type="SAM" id="MobiDB-lite"/>
    </source>
</evidence>
<protein>
    <submittedName>
        <fullName evidence="2">Uncharacterized protein</fullName>
    </submittedName>
</protein>
<dbReference type="PANTHER" id="PTHR33676">
    <property type="entry name" value="COLD REGULATED PROTEIN 27"/>
    <property type="match status" value="1"/>
</dbReference>
<comment type="caution">
    <text evidence="2">The sequence shown here is derived from an EMBL/GenBank/DDBJ whole genome shotgun (WGS) entry which is preliminary data.</text>
</comment>
<dbReference type="AlphaFoldDB" id="S8CRA4"/>
<accession>S8CRA4</accession>
<organism evidence="2 3">
    <name type="scientific">Genlisea aurea</name>
    <dbReference type="NCBI Taxonomy" id="192259"/>
    <lineage>
        <taxon>Eukaryota</taxon>
        <taxon>Viridiplantae</taxon>
        <taxon>Streptophyta</taxon>
        <taxon>Embryophyta</taxon>
        <taxon>Tracheophyta</taxon>
        <taxon>Spermatophyta</taxon>
        <taxon>Magnoliopsida</taxon>
        <taxon>eudicotyledons</taxon>
        <taxon>Gunneridae</taxon>
        <taxon>Pentapetalae</taxon>
        <taxon>asterids</taxon>
        <taxon>lamiids</taxon>
        <taxon>Lamiales</taxon>
        <taxon>Lentibulariaceae</taxon>
        <taxon>Genlisea</taxon>
    </lineage>
</organism>
<name>S8CRA4_9LAMI</name>
<evidence type="ECO:0000313" key="3">
    <source>
        <dbReference type="Proteomes" id="UP000015453"/>
    </source>
</evidence>
<keyword evidence="3" id="KW-1185">Reference proteome</keyword>
<dbReference type="GO" id="GO:0042752">
    <property type="term" value="P:regulation of circadian rhythm"/>
    <property type="evidence" value="ECO:0007669"/>
    <property type="project" value="InterPro"/>
</dbReference>
<sequence length="151" mass="17759">MELQETEWTDEKHSLYLKTMEASFVDQLYESLNRFAENNLSGSRSILSKNKRNRQFELWFQRCLWSGEDEVNQQNKRFRSEEDGEFSNSNAKVSSIFTCQLYSPNEYQSRRSPSSIQSNAEVIDQNFTDEDIEVLPNSSIEDDENFDKQNA</sequence>
<evidence type="ECO:0000313" key="2">
    <source>
        <dbReference type="EMBL" id="EPS69764.1"/>
    </source>
</evidence>
<dbReference type="Proteomes" id="UP000015453">
    <property type="component" value="Unassembled WGS sequence"/>
</dbReference>
<dbReference type="OrthoDB" id="1923282at2759"/>
<proteinExistence type="predicted"/>
<dbReference type="InterPro" id="IPR044678">
    <property type="entry name" value="COR27/28"/>
</dbReference>
<dbReference type="GO" id="GO:0009409">
    <property type="term" value="P:response to cold"/>
    <property type="evidence" value="ECO:0007669"/>
    <property type="project" value="InterPro"/>
</dbReference>
<feature type="region of interest" description="Disordered" evidence="1">
    <location>
        <begin position="127"/>
        <end position="151"/>
    </location>
</feature>
<reference evidence="2 3" key="1">
    <citation type="journal article" date="2013" name="BMC Genomics">
        <title>The miniature genome of a carnivorous plant Genlisea aurea contains a low number of genes and short non-coding sequences.</title>
        <authorList>
            <person name="Leushkin E.V."/>
            <person name="Sutormin R.A."/>
            <person name="Nabieva E.R."/>
            <person name="Penin A.A."/>
            <person name="Kondrashov A.S."/>
            <person name="Logacheva M.D."/>
        </authorList>
    </citation>
    <scope>NUCLEOTIDE SEQUENCE [LARGE SCALE GENOMIC DNA]</scope>
</reference>
<dbReference type="PANTHER" id="PTHR33676:SF3">
    <property type="entry name" value="COLD-REGULATED PROTEIN 27"/>
    <property type="match status" value="1"/>
</dbReference>
<gene>
    <name evidence="2" type="ORF">M569_05002</name>
</gene>
<dbReference type="EMBL" id="AUSU01001978">
    <property type="protein sequence ID" value="EPS69764.1"/>
    <property type="molecule type" value="Genomic_DNA"/>
</dbReference>